<dbReference type="Proteomes" id="UP000002333">
    <property type="component" value="Chromosome"/>
</dbReference>
<keyword evidence="2" id="KW-1133">Transmembrane helix</keyword>
<evidence type="ECO:0000256" key="1">
    <source>
        <dbReference type="SAM" id="Coils"/>
    </source>
</evidence>
<dbReference type="Gene3D" id="1.25.40.10">
    <property type="entry name" value="Tetratricopeptide repeat domain"/>
    <property type="match status" value="1"/>
</dbReference>
<dbReference type="KEGG" id="cbi:CLJ_B0959"/>
<sequence length="293" mass="33603">MKNKKQEKILFTVLFLVLIAIIVIPTLNNELKFSKLVKEANVCFDSKNYKQASELYDDALSLSPIFKDTESVRTKLSKAKILNESIDNFNKGVNSYKNKNYESAVYFLNKVPKEDTENYNEAIKKLKESIPLYNNQIIEKANKAAANNDFYKALIVIDEGLKYDNNNKQLISLKNKYEKQNSDLETAKMEAKAKAEEAKKEAEARAEAEKYKTKKITSSDNYNVWRVYLKEGEKTFKINVKDGEEDNVIVKLGDYIVINEIGMGTYANSVEVPSDGWYNLSVECSMGYSWNFE</sequence>
<dbReference type="InterPro" id="IPR011990">
    <property type="entry name" value="TPR-like_helical_dom_sf"/>
</dbReference>
<accession>A0A3F3A1A7</accession>
<keyword evidence="1" id="KW-0175">Coiled coil</keyword>
<evidence type="ECO:0000256" key="2">
    <source>
        <dbReference type="SAM" id="Phobius"/>
    </source>
</evidence>
<protein>
    <submittedName>
        <fullName evidence="3">Tetratricopeptide repeat protein</fullName>
    </submittedName>
</protein>
<proteinExistence type="predicted"/>
<dbReference type="AlphaFoldDB" id="A0A3F3A1A7"/>
<reference evidence="4" key="2">
    <citation type="submission" date="2008-05" db="EMBL/GenBank/DDBJ databases">
        <title>Genome sequence of Clostridium botulinum Ba4 strain 657.</title>
        <authorList>
            <person name="Shrivastava S."/>
            <person name="Brown J.L."/>
            <person name="Bruce D."/>
            <person name="Detter C."/>
            <person name="Munk C."/>
            <person name="Smith L.A."/>
            <person name="Smith T.J."/>
            <person name="Sutton G."/>
            <person name="Brettin T.S."/>
        </authorList>
    </citation>
    <scope>NUCLEOTIDE SEQUENCE [LARGE SCALE GENOMIC DNA]</scope>
    <source>
        <strain evidence="4">657 / Type Ba4</strain>
    </source>
</reference>
<name>A0A3F3A1A7_CLOB6</name>
<gene>
    <name evidence="3" type="ordered locus">CLJ_B0959</name>
</gene>
<keyword evidence="2" id="KW-0812">Transmembrane</keyword>
<keyword evidence="2" id="KW-0472">Membrane</keyword>
<organism evidence="3 4">
    <name type="scientific">Clostridium botulinum (strain 657 / Type Ba4)</name>
    <dbReference type="NCBI Taxonomy" id="515621"/>
    <lineage>
        <taxon>Bacteria</taxon>
        <taxon>Bacillati</taxon>
        <taxon>Bacillota</taxon>
        <taxon>Clostridia</taxon>
        <taxon>Eubacteriales</taxon>
        <taxon>Clostridiaceae</taxon>
        <taxon>Clostridium</taxon>
    </lineage>
</organism>
<evidence type="ECO:0000313" key="4">
    <source>
        <dbReference type="Proteomes" id="UP000002333"/>
    </source>
</evidence>
<feature type="transmembrane region" description="Helical" evidence="2">
    <location>
        <begin position="9"/>
        <end position="27"/>
    </location>
</feature>
<reference evidence="3 4" key="1">
    <citation type="journal article" date="2007" name="PLoS ONE">
        <title>Analysis of the neurotoxin complex genes in Clostridium botulinum A1-A4 and B1 strains: BoNT/A3, /Ba4 and /B1 clusters are located within plasmids.</title>
        <authorList>
            <person name="Smith T.J."/>
            <person name="Hill K.K."/>
            <person name="Foley B.T."/>
            <person name="Detter J.C."/>
            <person name="Munk A.C."/>
            <person name="Bruce D.C."/>
            <person name="Doggett N.A."/>
            <person name="Smith L.A."/>
            <person name="Marks J.D."/>
            <person name="Xie G."/>
            <person name="Brettin T.S."/>
        </authorList>
    </citation>
    <scope>NUCLEOTIDE SEQUENCE [LARGE SCALE GENOMIC DNA]</scope>
    <source>
        <strain evidence="4">657 / Type Ba4</strain>
    </source>
</reference>
<feature type="coiled-coil region" evidence="1">
    <location>
        <begin position="163"/>
        <end position="214"/>
    </location>
</feature>
<dbReference type="EMBL" id="CP001083">
    <property type="protein sequence ID" value="ACQ53040.1"/>
    <property type="molecule type" value="Genomic_DNA"/>
</dbReference>
<dbReference type="RefSeq" id="WP_012720828.1">
    <property type="nucleotide sequence ID" value="NC_012658.1"/>
</dbReference>
<dbReference type="SUPFAM" id="SSF48452">
    <property type="entry name" value="TPR-like"/>
    <property type="match status" value="1"/>
</dbReference>
<evidence type="ECO:0000313" key="3">
    <source>
        <dbReference type="EMBL" id="ACQ53040.1"/>
    </source>
</evidence>